<gene>
    <name evidence="2" type="ORF">QJ521_06995</name>
</gene>
<feature type="non-terminal residue" evidence="2">
    <location>
        <position position="1"/>
    </location>
</feature>
<comment type="caution">
    <text evidence="2">The sequence shown here is derived from an EMBL/GenBank/DDBJ whole genome shotgun (WGS) entry which is preliminary data.</text>
</comment>
<feature type="transmembrane region" description="Helical" evidence="1">
    <location>
        <begin position="108"/>
        <end position="130"/>
    </location>
</feature>
<dbReference type="Proteomes" id="UP001431532">
    <property type="component" value="Unassembled WGS sequence"/>
</dbReference>
<dbReference type="AlphaFoldDB" id="A0AAW6U9D6"/>
<keyword evidence="1" id="KW-1133">Transmembrane helix</keyword>
<dbReference type="Pfam" id="PF06197">
    <property type="entry name" value="DUF998"/>
    <property type="match status" value="1"/>
</dbReference>
<organism evidence="2 3">
    <name type="scientific">Peloplasma aerotolerans</name>
    <dbReference type="NCBI Taxonomy" id="3044389"/>
    <lineage>
        <taxon>Bacteria</taxon>
        <taxon>Bacillati</taxon>
        <taxon>Mycoplasmatota</taxon>
        <taxon>Mollicutes</taxon>
        <taxon>Acholeplasmatales</taxon>
        <taxon>Acholeplasmataceae</taxon>
        <taxon>Peloplasma</taxon>
    </lineage>
</organism>
<dbReference type="EMBL" id="JASCXW010000024">
    <property type="protein sequence ID" value="MDI6453305.1"/>
    <property type="molecule type" value="Genomic_DNA"/>
</dbReference>
<sequence length="191" mass="21234">AIVAIITYFLHVWVGTYLYEGYNPLSQAISDLTADDSPVKTIARTLSSIYGLLSTIVVLGFIYYRGIFNHKISRLGLLFFSTMMIVSATGYALFPLSASGYAGSFQDVMHMIVTIIVVSFTIISLILLAIGFKNKIYRMITIASFILLMTSSMLMSVVSPNYFGVMERISVYTVVLYFGFLSIVVLHKRGI</sequence>
<reference evidence="2" key="1">
    <citation type="submission" date="2023-05" db="EMBL/GenBank/DDBJ databases">
        <title>Mariniplasma microaerophilum sp. nov., a novel anaerobic mollicute isolated from terrestrial mud volcano, Taman Peninsula, Russia.</title>
        <authorList>
            <person name="Khomyakova M.A."/>
            <person name="Merkel A.Y."/>
            <person name="Slobodkin A.I."/>
        </authorList>
    </citation>
    <scope>NUCLEOTIDE SEQUENCE</scope>
    <source>
        <strain evidence="2">M4Ah</strain>
    </source>
</reference>
<accession>A0AAW6U9D6</accession>
<dbReference type="InterPro" id="IPR009339">
    <property type="entry name" value="DUF998"/>
</dbReference>
<keyword evidence="1" id="KW-0812">Transmembrane</keyword>
<name>A0AAW6U9D6_9MOLU</name>
<dbReference type="RefSeq" id="WP_282839736.1">
    <property type="nucleotide sequence ID" value="NZ_JASCXW010000024.1"/>
</dbReference>
<keyword evidence="3" id="KW-1185">Reference proteome</keyword>
<keyword evidence="1" id="KW-0472">Membrane</keyword>
<feature type="transmembrane region" description="Helical" evidence="1">
    <location>
        <begin position="75"/>
        <end position="96"/>
    </location>
</feature>
<feature type="transmembrane region" description="Helical" evidence="1">
    <location>
        <begin position="169"/>
        <end position="186"/>
    </location>
</feature>
<feature type="transmembrane region" description="Helical" evidence="1">
    <location>
        <begin position="42"/>
        <end position="63"/>
    </location>
</feature>
<protein>
    <submittedName>
        <fullName evidence="2">DUF998 domain-containing protein</fullName>
    </submittedName>
</protein>
<evidence type="ECO:0000313" key="2">
    <source>
        <dbReference type="EMBL" id="MDI6453305.1"/>
    </source>
</evidence>
<evidence type="ECO:0000256" key="1">
    <source>
        <dbReference type="SAM" id="Phobius"/>
    </source>
</evidence>
<proteinExistence type="predicted"/>
<feature type="transmembrane region" description="Helical" evidence="1">
    <location>
        <begin position="142"/>
        <end position="163"/>
    </location>
</feature>
<evidence type="ECO:0000313" key="3">
    <source>
        <dbReference type="Proteomes" id="UP001431532"/>
    </source>
</evidence>